<dbReference type="Gene3D" id="1.10.10.10">
    <property type="entry name" value="Winged helix-like DNA-binding domain superfamily/Winged helix DNA-binding domain"/>
    <property type="match status" value="1"/>
</dbReference>
<evidence type="ECO:0000313" key="3">
    <source>
        <dbReference type="Proteomes" id="UP000190074"/>
    </source>
</evidence>
<dbReference type="SUPFAM" id="SSF46785">
    <property type="entry name" value="Winged helix' DNA-binding domain"/>
    <property type="match status" value="1"/>
</dbReference>
<dbReference type="InterPro" id="IPR036390">
    <property type="entry name" value="WH_DNA-bd_sf"/>
</dbReference>
<dbReference type="InterPro" id="IPR018541">
    <property type="entry name" value="Ftsk_gamma"/>
</dbReference>
<dbReference type="InterPro" id="IPR036388">
    <property type="entry name" value="WH-like_DNA-bd_sf"/>
</dbReference>
<feature type="domain" description="FtsK gamma" evidence="1">
    <location>
        <begin position="277"/>
        <end position="342"/>
    </location>
</feature>
<dbReference type="RefSeq" id="WP_079626658.1">
    <property type="nucleotide sequence ID" value="NZ_FVGW01000001.1"/>
</dbReference>
<dbReference type="AlphaFoldDB" id="A0A1T8GWN7"/>
<evidence type="ECO:0000313" key="2">
    <source>
        <dbReference type="EMBL" id="SKL38008.1"/>
    </source>
</evidence>
<dbReference type="SMART" id="SM00843">
    <property type="entry name" value="Ftsk_gamma"/>
    <property type="match status" value="1"/>
</dbReference>
<sequence>MSITVATKKLIEVLTDALAVSNGTGGGVHLTTTRGPWREEPGDVDLLVATSTTKNVLGHTWIPVDGRIDPMVWPCQSVKDVLTLCKSWLKGDEHTVDIDLELADPPENKKDDGHPGWTIKLTETPALFDSDNTIKFHAHHGSRFPLELVSRIRTGRFPAKDDYEEVPLTLWSAAVLSPLVKVAKRRNMQIQMFRSPERRLQLVQIGDTWIGAATPGVPLPGDPTDEPSIEPVLGAEDDLVAALKEMKRSGITVSVENPQGMLLGEVVADAADKLAGGAGSRELLRQAVELITTTQFVSAANLQRKLNVGFAKAEWILDELTAAGIVTAAEGSSARKALFGPAQVAEALQALENASEQ</sequence>
<name>A0A1T8GWN7_9MYCO</name>
<accession>A0A1T8GWN7</accession>
<dbReference type="Proteomes" id="UP000190074">
    <property type="component" value="Unassembled WGS sequence"/>
</dbReference>
<dbReference type="EMBL" id="FVGW01000001">
    <property type="protein sequence ID" value="SKL38008.1"/>
    <property type="molecule type" value="Genomic_DNA"/>
</dbReference>
<proteinExistence type="predicted"/>
<evidence type="ECO:0000259" key="1">
    <source>
        <dbReference type="SMART" id="SM00843"/>
    </source>
</evidence>
<protein>
    <submittedName>
        <fullName evidence="2">DNA segregation ATPase FtsK</fullName>
    </submittedName>
</protein>
<gene>
    <name evidence="2" type="primary">ftsK_1</name>
    <name evidence="2" type="ORF">SAMEA2259716_00318</name>
</gene>
<organism evidence="2 3">
    <name type="scientific">Mycobacteroides abscessus subsp. massiliense</name>
    <dbReference type="NCBI Taxonomy" id="1962118"/>
    <lineage>
        <taxon>Bacteria</taxon>
        <taxon>Bacillati</taxon>
        <taxon>Actinomycetota</taxon>
        <taxon>Actinomycetes</taxon>
        <taxon>Mycobacteriales</taxon>
        <taxon>Mycobacteriaceae</taxon>
        <taxon>Mycobacteroides</taxon>
        <taxon>Mycobacteroides abscessus</taxon>
    </lineage>
</organism>
<reference evidence="2 3" key="1">
    <citation type="submission" date="2016-11" db="EMBL/GenBank/DDBJ databases">
        <authorList>
            <consortium name="Pathogen Informatics"/>
        </authorList>
    </citation>
    <scope>NUCLEOTIDE SEQUENCE [LARGE SCALE GENOMIC DNA]</scope>
    <source>
        <strain evidence="2 3">911</strain>
    </source>
</reference>
<dbReference type="Pfam" id="PF09397">
    <property type="entry name" value="FtsK_gamma"/>
    <property type="match status" value="1"/>
</dbReference>